<dbReference type="EMBL" id="GBXM01090209">
    <property type="protein sequence ID" value="JAH18368.1"/>
    <property type="molecule type" value="Transcribed_RNA"/>
</dbReference>
<evidence type="ECO:0000313" key="2">
    <source>
        <dbReference type="EMBL" id="JAH18368.1"/>
    </source>
</evidence>
<proteinExistence type="predicted"/>
<feature type="compositionally biased region" description="Low complexity" evidence="1">
    <location>
        <begin position="97"/>
        <end position="108"/>
    </location>
</feature>
<organism evidence="2">
    <name type="scientific">Anguilla anguilla</name>
    <name type="common">European freshwater eel</name>
    <name type="synonym">Muraena anguilla</name>
    <dbReference type="NCBI Taxonomy" id="7936"/>
    <lineage>
        <taxon>Eukaryota</taxon>
        <taxon>Metazoa</taxon>
        <taxon>Chordata</taxon>
        <taxon>Craniata</taxon>
        <taxon>Vertebrata</taxon>
        <taxon>Euteleostomi</taxon>
        <taxon>Actinopterygii</taxon>
        <taxon>Neopterygii</taxon>
        <taxon>Teleostei</taxon>
        <taxon>Anguilliformes</taxon>
        <taxon>Anguillidae</taxon>
        <taxon>Anguilla</taxon>
    </lineage>
</organism>
<feature type="compositionally biased region" description="Acidic residues" evidence="1">
    <location>
        <begin position="1"/>
        <end position="11"/>
    </location>
</feature>
<reference evidence="2" key="1">
    <citation type="submission" date="2014-11" db="EMBL/GenBank/DDBJ databases">
        <authorList>
            <person name="Amaro Gonzalez C."/>
        </authorList>
    </citation>
    <scope>NUCLEOTIDE SEQUENCE</scope>
</reference>
<sequence>MTMYEEEEEGESATQKPCFDHLTKSSGGQNPACSPPSEPAGGSVDQHKMVDVACPESEPPKWEAFFTADPVLTDEGSELESSQNGRALSAERPSPWPRTFSVTRTTTPPTSPPSPPMSRTRN</sequence>
<feature type="region of interest" description="Disordered" evidence="1">
    <location>
        <begin position="1"/>
        <end position="122"/>
    </location>
</feature>
<accession>A0A0E9QQK1</accession>
<protein>
    <submittedName>
        <fullName evidence="2">Uncharacterized protein</fullName>
    </submittedName>
</protein>
<name>A0A0E9QQK1_ANGAN</name>
<dbReference type="AlphaFoldDB" id="A0A0E9QQK1"/>
<evidence type="ECO:0000256" key="1">
    <source>
        <dbReference type="SAM" id="MobiDB-lite"/>
    </source>
</evidence>
<reference evidence="2" key="2">
    <citation type="journal article" date="2015" name="Fish Shellfish Immunol.">
        <title>Early steps in the European eel (Anguilla anguilla)-Vibrio vulnificus interaction in the gills: Role of the RtxA13 toxin.</title>
        <authorList>
            <person name="Callol A."/>
            <person name="Pajuelo D."/>
            <person name="Ebbesson L."/>
            <person name="Teles M."/>
            <person name="MacKenzie S."/>
            <person name="Amaro C."/>
        </authorList>
    </citation>
    <scope>NUCLEOTIDE SEQUENCE</scope>
</reference>